<dbReference type="NCBIfam" id="TIGR03696">
    <property type="entry name" value="Rhs_assc_core"/>
    <property type="match status" value="1"/>
</dbReference>
<sequence>MAGISSKALLFGGPENKYKFNGIEQNNDFSLYMYDAFYRNLDPQIGRFWQLDPKPSDSISLYAFVFNNPIKYSDPLGDTIGISLLNSGYEKPAIRASEKRTLAKN</sequence>
<organism evidence="1 2">
    <name type="scientific">Terrimonas ginsenosidimutans</name>
    <dbReference type="NCBI Taxonomy" id="2908004"/>
    <lineage>
        <taxon>Bacteria</taxon>
        <taxon>Pseudomonadati</taxon>
        <taxon>Bacteroidota</taxon>
        <taxon>Chitinophagia</taxon>
        <taxon>Chitinophagales</taxon>
        <taxon>Chitinophagaceae</taxon>
        <taxon>Terrimonas</taxon>
    </lineage>
</organism>
<proteinExistence type="predicted"/>
<name>A0ABS9L0V3_9BACT</name>
<comment type="caution">
    <text evidence="1">The sequence shown here is derived from an EMBL/GenBank/DDBJ whole genome shotgun (WGS) entry which is preliminary data.</text>
</comment>
<dbReference type="Proteomes" id="UP001165367">
    <property type="component" value="Unassembled WGS sequence"/>
</dbReference>
<evidence type="ECO:0000313" key="2">
    <source>
        <dbReference type="Proteomes" id="UP001165367"/>
    </source>
</evidence>
<accession>A0ABS9L0V3</accession>
<keyword evidence="2" id="KW-1185">Reference proteome</keyword>
<dbReference type="EMBL" id="JAKLTR010000044">
    <property type="protein sequence ID" value="MCG2618203.1"/>
    <property type="molecule type" value="Genomic_DNA"/>
</dbReference>
<evidence type="ECO:0008006" key="3">
    <source>
        <dbReference type="Google" id="ProtNLM"/>
    </source>
</evidence>
<reference evidence="1" key="1">
    <citation type="submission" date="2022-01" db="EMBL/GenBank/DDBJ databases">
        <authorList>
            <person name="Jo J.-H."/>
            <person name="Im W.-T."/>
        </authorList>
    </citation>
    <scope>NUCLEOTIDE SEQUENCE</scope>
    <source>
        <strain evidence="1">NA20</strain>
    </source>
</reference>
<dbReference type="Gene3D" id="2.180.10.10">
    <property type="entry name" value="RHS repeat-associated core"/>
    <property type="match status" value="1"/>
</dbReference>
<gene>
    <name evidence="1" type="ORF">LZZ85_28165</name>
</gene>
<dbReference type="InterPro" id="IPR022385">
    <property type="entry name" value="Rhs_assc_core"/>
</dbReference>
<protein>
    <recommendedName>
        <fullName evidence="3">RHS repeat-associated core domain-containing protein</fullName>
    </recommendedName>
</protein>
<evidence type="ECO:0000313" key="1">
    <source>
        <dbReference type="EMBL" id="MCG2618203.1"/>
    </source>
</evidence>